<dbReference type="EMBL" id="PCPP01000004">
    <property type="protein sequence ID" value="PRB81834.1"/>
    <property type="molecule type" value="Genomic_DNA"/>
</dbReference>
<sequence>MMKPFLILFLLIFFFYGCKGQKEKNDYINFLDTKYQSTGFFIPDISNPYPTYTYSDKKMGVFSVDFIGKSNETQYFWSPNNSKGFFSKSTNPENDAQNSKAIKKLIKENDYYIVASYLPSEFITYTGGEDGEFEPKQNAKTTFYLYEKNKWKQIGKIETSKIPEDILAFETRLIQKFQTQVNKR</sequence>
<dbReference type="Proteomes" id="UP000238325">
    <property type="component" value="Unassembled WGS sequence"/>
</dbReference>
<evidence type="ECO:0000313" key="4">
    <source>
        <dbReference type="Proteomes" id="UP000238534"/>
    </source>
</evidence>
<dbReference type="EMBL" id="PCPH01000005">
    <property type="protein sequence ID" value="PRB88489.1"/>
    <property type="molecule type" value="Genomic_DNA"/>
</dbReference>
<dbReference type="PROSITE" id="PS51257">
    <property type="entry name" value="PROKAR_LIPOPROTEIN"/>
    <property type="match status" value="1"/>
</dbReference>
<dbReference type="Proteomes" id="UP000238534">
    <property type="component" value="Unassembled WGS sequence"/>
</dbReference>
<dbReference type="RefSeq" id="WP_105683945.1">
    <property type="nucleotide sequence ID" value="NZ_JBBGZD010000004.1"/>
</dbReference>
<evidence type="ECO:0000313" key="2">
    <source>
        <dbReference type="EMBL" id="PRB88489.1"/>
    </source>
</evidence>
<proteinExistence type="predicted"/>
<accession>A0A2S9CMX1</accession>
<comment type="caution">
    <text evidence="1">The sequence shown here is derived from an EMBL/GenBank/DDBJ whole genome shotgun (WGS) entry which is preliminary data.</text>
</comment>
<reference evidence="3 4" key="1">
    <citation type="submission" date="2017-09" db="EMBL/GenBank/DDBJ databases">
        <title>Genomic, metabolic, and phenotypic characteristics of bacterial isolates from the natural microbiome of the model nematode Caenorhabditis elegans.</title>
        <authorList>
            <person name="Zimmermann J."/>
            <person name="Obeng N."/>
            <person name="Yang W."/>
            <person name="Obeng O."/>
            <person name="Kissoyan K."/>
            <person name="Pees B."/>
            <person name="Dirksen P."/>
            <person name="Hoppner M."/>
            <person name="Franke A."/>
            <person name="Rosenstiel P."/>
            <person name="Leippe M."/>
            <person name="Dierking K."/>
            <person name="Kaleta C."/>
            <person name="Schulenburg H."/>
        </authorList>
    </citation>
    <scope>NUCLEOTIDE SEQUENCE [LARGE SCALE GENOMIC DNA]</scope>
    <source>
        <strain evidence="1 4">MYb25</strain>
        <strain evidence="2 3">MYb44</strain>
    </source>
</reference>
<dbReference type="OrthoDB" id="702987at2"/>
<name>A0A2S9CMX1_CHRCI</name>
<keyword evidence="3" id="KW-1185">Reference proteome</keyword>
<gene>
    <name evidence="1" type="ORF">CQ022_19385</name>
    <name evidence="2" type="ORF">CQ033_18290</name>
</gene>
<dbReference type="AlphaFoldDB" id="A0A2S9CMX1"/>
<evidence type="ECO:0000313" key="3">
    <source>
        <dbReference type="Proteomes" id="UP000238325"/>
    </source>
</evidence>
<evidence type="ECO:0000313" key="1">
    <source>
        <dbReference type="EMBL" id="PRB81834.1"/>
    </source>
</evidence>
<protein>
    <submittedName>
        <fullName evidence="1">Uncharacterized protein</fullName>
    </submittedName>
</protein>
<organism evidence="1 4">
    <name type="scientific">Chryseobacterium culicis</name>
    <dbReference type="NCBI Taxonomy" id="680127"/>
    <lineage>
        <taxon>Bacteria</taxon>
        <taxon>Pseudomonadati</taxon>
        <taxon>Bacteroidota</taxon>
        <taxon>Flavobacteriia</taxon>
        <taxon>Flavobacteriales</taxon>
        <taxon>Weeksellaceae</taxon>
        <taxon>Chryseobacterium group</taxon>
        <taxon>Chryseobacterium</taxon>
    </lineage>
</organism>